<evidence type="ECO:0000313" key="1">
    <source>
        <dbReference type="EMBL" id="PZR11841.1"/>
    </source>
</evidence>
<comment type="caution">
    <text evidence="1">The sequence shown here is derived from an EMBL/GenBank/DDBJ whole genome shotgun (WGS) entry which is preliminary data.</text>
</comment>
<gene>
    <name evidence="1" type="ORF">DI536_16020</name>
</gene>
<name>A0A2W5VN76_9BACT</name>
<accession>A0A2W5VN76</accession>
<evidence type="ECO:0000313" key="2">
    <source>
        <dbReference type="Proteomes" id="UP000249061"/>
    </source>
</evidence>
<dbReference type="AlphaFoldDB" id="A0A2W5VN76"/>
<organism evidence="1 2">
    <name type="scientific">Archangium gephyra</name>
    <dbReference type="NCBI Taxonomy" id="48"/>
    <lineage>
        <taxon>Bacteria</taxon>
        <taxon>Pseudomonadati</taxon>
        <taxon>Myxococcota</taxon>
        <taxon>Myxococcia</taxon>
        <taxon>Myxococcales</taxon>
        <taxon>Cystobacterineae</taxon>
        <taxon>Archangiaceae</taxon>
        <taxon>Archangium</taxon>
    </lineage>
</organism>
<reference evidence="1 2" key="1">
    <citation type="submission" date="2017-08" db="EMBL/GenBank/DDBJ databases">
        <title>Infants hospitalized years apart are colonized by the same room-sourced microbial strains.</title>
        <authorList>
            <person name="Brooks B."/>
            <person name="Olm M.R."/>
            <person name="Firek B.A."/>
            <person name="Baker R."/>
            <person name="Thomas B.C."/>
            <person name="Morowitz M.J."/>
            <person name="Banfield J.F."/>
        </authorList>
    </citation>
    <scope>NUCLEOTIDE SEQUENCE [LARGE SCALE GENOMIC DNA]</scope>
    <source>
        <strain evidence="1">S2_003_000_R2_14</strain>
    </source>
</reference>
<dbReference type="Proteomes" id="UP000249061">
    <property type="component" value="Unassembled WGS sequence"/>
</dbReference>
<dbReference type="EMBL" id="QFQP01000013">
    <property type="protein sequence ID" value="PZR11841.1"/>
    <property type="molecule type" value="Genomic_DNA"/>
</dbReference>
<protein>
    <submittedName>
        <fullName evidence="1">Uncharacterized protein</fullName>
    </submittedName>
</protein>
<sequence length="134" mass="14412">MQSAHAAPFTPQAPLLGVVHTLPTQQPLGHDVESHTHWPLPSQRCPLPQAAPLPHRHWPPAHWLAFAGSHAEHAPPPAPHWLALGALTQVEPAQQPLAQVLALQPVHAWPTQVCPLHVAHAAPPVPHAVFDVPV</sequence>
<proteinExistence type="predicted"/>